<sequence length="152" mass="17755">MISAGERRVIGLLAIAYGFLEEDDYESAGIVNKRITKLVDEVRESLFLFLKEYEAEGESIKKLSTSFLRKISFKNKNYVITNTQASFDLIYLALEPSEKRFKKLSPKVEQWYRSYRDKVLEVSYKLSDTIKYSETDKDSYDLAQFILDEVCK</sequence>
<proteinExistence type="predicted"/>
<dbReference type="EMBL" id="BK015876">
    <property type="protein sequence ID" value="DAD71113.1"/>
    <property type="molecule type" value="Genomic_DNA"/>
</dbReference>
<accession>A0A8S5LMB2</accession>
<protein>
    <submittedName>
        <fullName evidence="1">Uncharacterized protein</fullName>
    </submittedName>
</protein>
<name>A0A8S5LMB2_9CAUD</name>
<reference evidence="1" key="1">
    <citation type="journal article" date="2021" name="Proc. Natl. Acad. Sci. U.S.A.">
        <title>A Catalog of Tens of Thousands of Viruses from Human Metagenomes Reveals Hidden Associations with Chronic Diseases.</title>
        <authorList>
            <person name="Tisza M.J."/>
            <person name="Buck C.B."/>
        </authorList>
    </citation>
    <scope>NUCLEOTIDE SEQUENCE</scope>
    <source>
        <strain evidence="1">CtiuS14</strain>
    </source>
</reference>
<organism evidence="1">
    <name type="scientific">Podoviridae sp. ctiuS14</name>
    <dbReference type="NCBI Taxonomy" id="2827620"/>
    <lineage>
        <taxon>Viruses</taxon>
        <taxon>Duplodnaviria</taxon>
        <taxon>Heunggongvirae</taxon>
        <taxon>Uroviricota</taxon>
        <taxon>Caudoviricetes</taxon>
    </lineage>
</organism>
<evidence type="ECO:0000313" key="1">
    <source>
        <dbReference type="EMBL" id="DAD71113.1"/>
    </source>
</evidence>